<evidence type="ECO:0000313" key="2">
    <source>
        <dbReference type="Proteomes" id="UP000187209"/>
    </source>
</evidence>
<name>A0A1R2C4L7_9CILI</name>
<sequence>MYKNPDSMKILDNGDEKIITNDPGKIIKALKIEDPDVKGLQKALKDIFTSNLAHKRYLVSLLHSLLVFVPYADNENIVKTIKETWEICEKIMDQMVFSIEKSSSEDIFAMCLEDYRIKIDNWHLIKSFEDLDKTVVRKVKSVGRCGVEYVDGVYMAFEHEKASEIKFFLTKFPCKLNKKGQNVYFFTGYIRILLSEDEVSYYSSQQSYPDEIVLSFEPLPIKNTINFAFIPISVLNTLSNSSGYYENIKILTWDSKSESQAYSSKLLNGFELFLEQQITNLIMQIPSQTFLIYAPTDSQLSTTKTTLQRFLTKFSRLNSRKKLLPKSIDTLIYHSLPSTHLKLSFNLLIQSTPLQEYSSKKYCIKLAFSLFSDLITSI</sequence>
<evidence type="ECO:0000313" key="1">
    <source>
        <dbReference type="EMBL" id="OMJ83919.1"/>
    </source>
</evidence>
<proteinExistence type="predicted"/>
<protein>
    <submittedName>
        <fullName evidence="1">Uncharacterized protein</fullName>
    </submittedName>
</protein>
<comment type="caution">
    <text evidence="1">The sequence shown here is derived from an EMBL/GenBank/DDBJ whole genome shotgun (WGS) entry which is preliminary data.</text>
</comment>
<reference evidence="1 2" key="1">
    <citation type="submission" date="2016-11" db="EMBL/GenBank/DDBJ databases">
        <title>The macronuclear genome of Stentor coeruleus: a giant cell with tiny introns.</title>
        <authorList>
            <person name="Slabodnick M."/>
            <person name="Ruby J.G."/>
            <person name="Reiff S.B."/>
            <person name="Swart E.C."/>
            <person name="Gosai S."/>
            <person name="Prabakaran S."/>
            <person name="Witkowska E."/>
            <person name="Larue G.E."/>
            <person name="Fisher S."/>
            <person name="Freeman R.M."/>
            <person name="Gunawardena J."/>
            <person name="Chu W."/>
            <person name="Stover N.A."/>
            <person name="Gregory B.D."/>
            <person name="Nowacki M."/>
            <person name="Derisi J."/>
            <person name="Roy S.W."/>
            <person name="Marshall W.F."/>
            <person name="Sood P."/>
        </authorList>
    </citation>
    <scope>NUCLEOTIDE SEQUENCE [LARGE SCALE GENOMIC DNA]</scope>
    <source>
        <strain evidence="1">WM001</strain>
    </source>
</reference>
<keyword evidence="2" id="KW-1185">Reference proteome</keyword>
<gene>
    <name evidence="1" type="ORF">SteCoe_15079</name>
</gene>
<organism evidence="1 2">
    <name type="scientific">Stentor coeruleus</name>
    <dbReference type="NCBI Taxonomy" id="5963"/>
    <lineage>
        <taxon>Eukaryota</taxon>
        <taxon>Sar</taxon>
        <taxon>Alveolata</taxon>
        <taxon>Ciliophora</taxon>
        <taxon>Postciliodesmatophora</taxon>
        <taxon>Heterotrichea</taxon>
        <taxon>Heterotrichida</taxon>
        <taxon>Stentoridae</taxon>
        <taxon>Stentor</taxon>
    </lineage>
</organism>
<dbReference type="EMBL" id="MPUH01000287">
    <property type="protein sequence ID" value="OMJ83919.1"/>
    <property type="molecule type" value="Genomic_DNA"/>
</dbReference>
<dbReference type="Proteomes" id="UP000187209">
    <property type="component" value="Unassembled WGS sequence"/>
</dbReference>
<dbReference type="AlphaFoldDB" id="A0A1R2C4L7"/>
<accession>A0A1R2C4L7</accession>